<dbReference type="AlphaFoldDB" id="A0A0S2FFT7"/>
<evidence type="ECO:0000313" key="1">
    <source>
        <dbReference type="EMBL" id="ALN82395.1"/>
    </source>
</evidence>
<dbReference type="Proteomes" id="UP000060787">
    <property type="component" value="Chromosome"/>
</dbReference>
<dbReference type="EMBL" id="CP011129">
    <property type="protein sequence ID" value="ALN82395.1"/>
    <property type="molecule type" value="Genomic_DNA"/>
</dbReference>
<name>A0A0S2FFT7_LYSAN</name>
<dbReference type="KEGG" id="lab:LA76x_4284"/>
<keyword evidence="2" id="KW-1185">Reference proteome</keyword>
<proteinExistence type="predicted"/>
<dbReference type="PATRIC" id="fig|84531.8.peg.4285"/>
<evidence type="ECO:0000313" key="2">
    <source>
        <dbReference type="Proteomes" id="UP000060787"/>
    </source>
</evidence>
<sequence length="53" mass="5882">MSGRRRGAYDAWRSWVGAAPAATCVMAEAARSQLAPLLPKAVRRPRQPVMFLR</sequence>
<protein>
    <submittedName>
        <fullName evidence="1">Uncharacterized protein</fullName>
    </submittedName>
</protein>
<gene>
    <name evidence="1" type="ORF">LA76x_4284</name>
</gene>
<accession>A0A0S2FFT7</accession>
<dbReference type="STRING" id="84531.LA76x_4284"/>
<organism evidence="1 2">
    <name type="scientific">Lysobacter antibioticus</name>
    <dbReference type="NCBI Taxonomy" id="84531"/>
    <lineage>
        <taxon>Bacteria</taxon>
        <taxon>Pseudomonadati</taxon>
        <taxon>Pseudomonadota</taxon>
        <taxon>Gammaproteobacteria</taxon>
        <taxon>Lysobacterales</taxon>
        <taxon>Lysobacteraceae</taxon>
        <taxon>Lysobacter</taxon>
    </lineage>
</organism>
<reference evidence="1 2" key="1">
    <citation type="journal article" date="2015" name="BMC Genomics">
        <title>Comparative genomics and metabolic profiling of the genus Lysobacter.</title>
        <authorList>
            <person name="de Bruijn I."/>
            <person name="Cheng X."/>
            <person name="de Jager V."/>
            <person name="Exposito R.G."/>
            <person name="Watrous J."/>
            <person name="Patel N."/>
            <person name="Postma J."/>
            <person name="Dorrestein P.C."/>
            <person name="Kobayashi D."/>
            <person name="Raaijmakers J.M."/>
        </authorList>
    </citation>
    <scope>NUCLEOTIDE SEQUENCE [LARGE SCALE GENOMIC DNA]</scope>
    <source>
        <strain evidence="1 2">76</strain>
    </source>
</reference>